<accession>A0ABV6MRL4</accession>
<dbReference type="InterPro" id="IPR036188">
    <property type="entry name" value="FAD/NAD-bd_sf"/>
</dbReference>
<dbReference type="GO" id="GO:0004497">
    <property type="term" value="F:monooxygenase activity"/>
    <property type="evidence" value="ECO:0007669"/>
    <property type="project" value="UniProtKB-KW"/>
</dbReference>
<feature type="domain" description="FAD-binding" evidence="4">
    <location>
        <begin position="8"/>
        <end position="338"/>
    </location>
</feature>
<dbReference type="PANTHER" id="PTHR13789">
    <property type="entry name" value="MONOOXYGENASE"/>
    <property type="match status" value="1"/>
</dbReference>
<keyword evidence="6" id="KW-1185">Reference proteome</keyword>
<dbReference type="EMBL" id="JBHLUD010000004">
    <property type="protein sequence ID" value="MFC0542872.1"/>
    <property type="molecule type" value="Genomic_DNA"/>
</dbReference>
<evidence type="ECO:0000256" key="3">
    <source>
        <dbReference type="SAM" id="MobiDB-lite"/>
    </source>
</evidence>
<evidence type="ECO:0000313" key="5">
    <source>
        <dbReference type="EMBL" id="MFC0542872.1"/>
    </source>
</evidence>
<dbReference type="InterPro" id="IPR002938">
    <property type="entry name" value="FAD-bd"/>
</dbReference>
<feature type="region of interest" description="Disordered" evidence="3">
    <location>
        <begin position="180"/>
        <end position="202"/>
    </location>
</feature>
<dbReference type="SUPFAM" id="SSF51905">
    <property type="entry name" value="FAD/NAD(P)-binding domain"/>
    <property type="match status" value="1"/>
</dbReference>
<sequence length="391" mass="41463">MKAPGKKAIVVGGGIGGLSAAAGLHRIGWDVTVLERHDTLREIGAGISLMPSAQKALDQLGVGDELRAIAAIVPPPGVRAPNGRRIMHGIDPLVMQQRGLVSVALLRADLLSVIGSAVPTASVITGAEATKVTEDGSVAYTKGDDHLSLQGDLVVVADGISSRLRRQLWPDAPAPSYSGHSVWQGATSRPVPHPEFSGNTWGRGHQFGRMPLAGGRVGWYAVANTPAGTRYDDEHAEVLRRFGSWHDPIPEIIRATEVVLHHDSNELRTPLSTFVQGRVALLGDAAHPMTSDIGQGACQAIEDAVVLCAHLQRANDLPTALKQYDEQRRPHTWKITEASHSMGKMTMLEHPLAVLLRDRVAGILPSGPAVKATADVGGWQPPTLDVNGGGK</sequence>
<gene>
    <name evidence="5" type="ORF">ACFFH7_15345</name>
</gene>
<dbReference type="Proteomes" id="UP001589810">
    <property type="component" value="Unassembled WGS sequence"/>
</dbReference>
<reference evidence="5 6" key="1">
    <citation type="submission" date="2024-09" db="EMBL/GenBank/DDBJ databases">
        <authorList>
            <person name="Sun Q."/>
            <person name="Mori K."/>
        </authorList>
    </citation>
    <scope>NUCLEOTIDE SEQUENCE [LARGE SCALE GENOMIC DNA]</scope>
    <source>
        <strain evidence="5 6">TBRC 1432</strain>
    </source>
</reference>
<evidence type="ECO:0000259" key="4">
    <source>
        <dbReference type="Pfam" id="PF01494"/>
    </source>
</evidence>
<keyword evidence="1" id="KW-0560">Oxidoreductase</keyword>
<protein>
    <submittedName>
        <fullName evidence="5">FAD-dependent monooxygenase</fullName>
    </submittedName>
</protein>
<dbReference type="PANTHER" id="PTHR13789:SF309">
    <property type="entry name" value="PUTATIVE (AFU_ORTHOLOGUE AFUA_6G14510)-RELATED"/>
    <property type="match status" value="1"/>
</dbReference>
<dbReference type="Gene3D" id="3.50.50.60">
    <property type="entry name" value="FAD/NAD(P)-binding domain"/>
    <property type="match status" value="1"/>
</dbReference>
<dbReference type="InterPro" id="IPR050493">
    <property type="entry name" value="FAD-dep_Monooxygenase_BioMet"/>
</dbReference>
<keyword evidence="2 5" id="KW-0503">Monooxygenase</keyword>
<comment type="caution">
    <text evidence="5">The sequence shown here is derived from an EMBL/GenBank/DDBJ whole genome shotgun (WGS) entry which is preliminary data.</text>
</comment>
<name>A0ABV6MRL4_9PSEU</name>
<dbReference type="RefSeq" id="WP_273941282.1">
    <property type="nucleotide sequence ID" value="NZ_CP097263.1"/>
</dbReference>
<organism evidence="5 6">
    <name type="scientific">Kutzneria chonburiensis</name>
    <dbReference type="NCBI Taxonomy" id="1483604"/>
    <lineage>
        <taxon>Bacteria</taxon>
        <taxon>Bacillati</taxon>
        <taxon>Actinomycetota</taxon>
        <taxon>Actinomycetes</taxon>
        <taxon>Pseudonocardiales</taxon>
        <taxon>Pseudonocardiaceae</taxon>
        <taxon>Kutzneria</taxon>
    </lineage>
</organism>
<evidence type="ECO:0000256" key="1">
    <source>
        <dbReference type="ARBA" id="ARBA00023002"/>
    </source>
</evidence>
<evidence type="ECO:0000256" key="2">
    <source>
        <dbReference type="ARBA" id="ARBA00023033"/>
    </source>
</evidence>
<dbReference type="PRINTS" id="PR00420">
    <property type="entry name" value="RNGMNOXGNASE"/>
</dbReference>
<proteinExistence type="predicted"/>
<evidence type="ECO:0000313" key="6">
    <source>
        <dbReference type="Proteomes" id="UP001589810"/>
    </source>
</evidence>
<dbReference type="Pfam" id="PF01494">
    <property type="entry name" value="FAD_binding_3"/>
    <property type="match status" value="1"/>
</dbReference>